<evidence type="ECO:0000256" key="4">
    <source>
        <dbReference type="SAM" id="MobiDB-lite"/>
    </source>
</evidence>
<dbReference type="InterPro" id="IPR029021">
    <property type="entry name" value="Prot-tyrosine_phosphatase-like"/>
</dbReference>
<reference evidence="8" key="1">
    <citation type="submission" date="2019-03" db="EMBL/GenBank/DDBJ databases">
        <title>Long read genome sequence of the mycoparasitic Pythium oligandrum ATCC 38472 isolated from sugarbeet rhizosphere.</title>
        <authorList>
            <person name="Gaulin E."/>
        </authorList>
    </citation>
    <scope>NUCLEOTIDE SEQUENCE</scope>
    <source>
        <strain evidence="8">ATCC 38472_TT</strain>
    </source>
</reference>
<feature type="domain" description="Myotubularin phosphatase" evidence="7">
    <location>
        <begin position="746"/>
        <end position="1131"/>
    </location>
</feature>
<dbReference type="SUPFAM" id="SSF47923">
    <property type="entry name" value="Ypt/Rab-GAP domain of gyp1p"/>
    <property type="match status" value="2"/>
</dbReference>
<dbReference type="InterPro" id="IPR011993">
    <property type="entry name" value="PH-like_dom_sf"/>
</dbReference>
<feature type="binding site" evidence="3">
    <location>
        <begin position="900"/>
        <end position="901"/>
    </location>
    <ligand>
        <name>substrate</name>
    </ligand>
</feature>
<dbReference type="PROSITE" id="PS51339">
    <property type="entry name" value="PPASE_MYOTUBULARIN"/>
    <property type="match status" value="1"/>
</dbReference>
<dbReference type="InterPro" id="IPR035969">
    <property type="entry name" value="Rab-GAP_TBC_sf"/>
</dbReference>
<dbReference type="Gene3D" id="2.30.29.30">
    <property type="entry name" value="Pleckstrin-homology domain (PH domain)/Phosphotyrosine-binding domain (PTB)"/>
    <property type="match status" value="1"/>
</dbReference>
<evidence type="ECO:0000259" key="7">
    <source>
        <dbReference type="PROSITE" id="PS51339"/>
    </source>
</evidence>
<feature type="binding site" evidence="3">
    <location>
        <begin position="967"/>
        <end position="973"/>
    </location>
    <ligand>
        <name>substrate</name>
    </ligand>
</feature>
<evidence type="ECO:0000256" key="2">
    <source>
        <dbReference type="PIRSR" id="PIRSR630564-1"/>
    </source>
</evidence>
<dbReference type="PROSITE" id="PS50106">
    <property type="entry name" value="PDZ"/>
    <property type="match status" value="1"/>
</dbReference>
<protein>
    <recommendedName>
        <fullName evidence="10">Phosphatidylinositol-3-phosphatase</fullName>
    </recommendedName>
</protein>
<evidence type="ECO:0000256" key="3">
    <source>
        <dbReference type="PIRSR" id="PIRSR630564-2"/>
    </source>
</evidence>
<feature type="compositionally biased region" description="Basic and acidic residues" evidence="4">
    <location>
        <begin position="10"/>
        <end position="24"/>
    </location>
</feature>
<proteinExistence type="inferred from homology"/>
<evidence type="ECO:0000313" key="8">
    <source>
        <dbReference type="EMBL" id="TMW56398.1"/>
    </source>
</evidence>
<feature type="region of interest" description="Disordered" evidence="4">
    <location>
        <begin position="179"/>
        <end position="210"/>
    </location>
</feature>
<dbReference type="Gene3D" id="1.10.8.270">
    <property type="entry name" value="putative rabgap domain of human tbc1 domain family member 14 like domains"/>
    <property type="match status" value="1"/>
</dbReference>
<dbReference type="PANTHER" id="PTHR10807">
    <property type="entry name" value="MYOTUBULARIN-RELATED"/>
    <property type="match status" value="1"/>
</dbReference>
<comment type="caution">
    <text evidence="8">The sequence shown here is derived from an EMBL/GenBank/DDBJ whole genome shotgun (WGS) entry which is preliminary data.</text>
</comment>
<feature type="region of interest" description="Disordered" evidence="4">
    <location>
        <begin position="1"/>
        <end position="24"/>
    </location>
</feature>
<evidence type="ECO:0000259" key="6">
    <source>
        <dbReference type="PROSITE" id="PS50106"/>
    </source>
</evidence>
<dbReference type="PROSITE" id="PS50086">
    <property type="entry name" value="TBC_RABGAP"/>
    <property type="match status" value="1"/>
</dbReference>
<feature type="domain" description="Rab-GAP TBC" evidence="5">
    <location>
        <begin position="92"/>
        <end position="359"/>
    </location>
</feature>
<dbReference type="GO" id="GO:0005737">
    <property type="term" value="C:cytoplasm"/>
    <property type="evidence" value="ECO:0007669"/>
    <property type="project" value="TreeGrafter"/>
</dbReference>
<evidence type="ECO:0008006" key="10">
    <source>
        <dbReference type="Google" id="ProtNLM"/>
    </source>
</evidence>
<evidence type="ECO:0000259" key="5">
    <source>
        <dbReference type="PROSITE" id="PS50086"/>
    </source>
</evidence>
<comment type="similarity">
    <text evidence="1">Belongs to the protein-tyrosine phosphatase family. Non-receptor class myotubularin subfamily.</text>
</comment>
<feature type="active site" description="Phosphocysteine intermediate" evidence="2">
    <location>
        <position position="967"/>
    </location>
</feature>
<dbReference type="OrthoDB" id="271628at2759"/>
<dbReference type="Gene3D" id="1.10.472.80">
    <property type="entry name" value="Ypt/Rab-GAP domain of gyp1p, domain 3"/>
    <property type="match status" value="1"/>
</dbReference>
<organism evidence="8 9">
    <name type="scientific">Pythium oligandrum</name>
    <name type="common">Mycoparasitic fungus</name>
    <dbReference type="NCBI Taxonomy" id="41045"/>
    <lineage>
        <taxon>Eukaryota</taxon>
        <taxon>Sar</taxon>
        <taxon>Stramenopiles</taxon>
        <taxon>Oomycota</taxon>
        <taxon>Peronosporomycetes</taxon>
        <taxon>Pythiales</taxon>
        <taxon>Pythiaceae</taxon>
        <taxon>Pythium</taxon>
    </lineage>
</organism>
<dbReference type="InterPro" id="IPR001478">
    <property type="entry name" value="PDZ"/>
</dbReference>
<feature type="compositionally biased region" description="Basic and acidic residues" evidence="4">
    <location>
        <begin position="280"/>
        <end position="290"/>
    </location>
</feature>
<dbReference type="SUPFAM" id="SSF50156">
    <property type="entry name" value="PDZ domain-like"/>
    <property type="match status" value="1"/>
</dbReference>
<feature type="compositionally biased region" description="Basic and acidic residues" evidence="4">
    <location>
        <begin position="179"/>
        <end position="206"/>
    </location>
</feature>
<dbReference type="EMBL" id="SPLM01000145">
    <property type="protein sequence ID" value="TMW56398.1"/>
    <property type="molecule type" value="Genomic_DNA"/>
</dbReference>
<dbReference type="CDD" id="cd14507">
    <property type="entry name" value="PTP-MTM-like"/>
    <property type="match status" value="1"/>
</dbReference>
<accession>A0A8K1FF31</accession>
<evidence type="ECO:0000313" key="9">
    <source>
        <dbReference type="Proteomes" id="UP000794436"/>
    </source>
</evidence>
<keyword evidence="9" id="KW-1185">Reference proteome</keyword>
<dbReference type="SMART" id="SM00164">
    <property type="entry name" value="TBC"/>
    <property type="match status" value="1"/>
</dbReference>
<dbReference type="InterPro" id="IPR036034">
    <property type="entry name" value="PDZ_sf"/>
</dbReference>
<dbReference type="SUPFAM" id="SSF52799">
    <property type="entry name" value="(Phosphotyrosine protein) phosphatases II"/>
    <property type="match status" value="1"/>
</dbReference>
<dbReference type="InterPro" id="IPR000195">
    <property type="entry name" value="Rab-GAP-TBC_dom"/>
</dbReference>
<dbReference type="Pfam" id="PF06602">
    <property type="entry name" value="Myotub-related"/>
    <property type="match status" value="1"/>
</dbReference>
<feature type="region of interest" description="Disordered" evidence="4">
    <location>
        <begin position="258"/>
        <end position="292"/>
    </location>
</feature>
<dbReference type="PANTHER" id="PTHR10807:SF128">
    <property type="entry name" value="PHOSPHATIDYLINOSITOL-3,5-BISPHOSPHATE 3-PHOSPHATASE"/>
    <property type="match status" value="1"/>
</dbReference>
<evidence type="ECO:0000256" key="1">
    <source>
        <dbReference type="ARBA" id="ARBA00007471"/>
    </source>
</evidence>
<dbReference type="Proteomes" id="UP000794436">
    <property type="component" value="Unassembled WGS sequence"/>
</dbReference>
<feature type="domain" description="PDZ" evidence="6">
    <location>
        <begin position="469"/>
        <end position="546"/>
    </location>
</feature>
<dbReference type="Pfam" id="PF00566">
    <property type="entry name" value="RabGAP-TBC"/>
    <property type="match status" value="2"/>
</dbReference>
<dbReference type="SUPFAM" id="SSF50729">
    <property type="entry name" value="PH domain-like"/>
    <property type="match status" value="1"/>
</dbReference>
<dbReference type="AlphaFoldDB" id="A0A8K1FF31"/>
<dbReference type="InterPro" id="IPR030564">
    <property type="entry name" value="Myotubularin"/>
</dbReference>
<gene>
    <name evidence="8" type="ORF">Poli38472_006408</name>
</gene>
<dbReference type="InterPro" id="IPR010569">
    <property type="entry name" value="Myotubularin-like_Pase_dom"/>
</dbReference>
<sequence>MATAETEGVAVKRDAMGATEHSTHGERWAEAFGMQEPATRAALRARYAFLKEKLVFRMDAQDIEDPLTAFAAIQQTEDEDDGSSVQIDETPLRNVTDKSSGWSQYLSDENLLQEINTDLDRLFPAGNEGFFQNERYLGALRQVLFVWCRLHPDVSYRQGMHDVAAVVFYALLPSRELKPARSEDESNGDHMDLFGKSDSEAAKSREEEPELPEYIEADTFSLFEAIMLYLKPFYEVVKTSYREKRLSHEDAEPRLFSSYSRSENDDPNHLFGGGPVDATRISESERTPEKKKSKPALHRLCFNVQYELLEQKDPQLFYHLQNLDIVPETYCLRWIRLLFAREFTFDALLHIWNGMIFDQTRPSIQYQSVLNEDDWMKHRPSLLIDQDDASDQSWIGFPLLRYVCVARLLTWSAQLLRADNTGCLRLLMRSFSIDDVEDLSDHVTSAINLVRFAQVLQNPLTEQVEGKDGVEVVEFGPGSLGIVLTAAKTPFANRLAVKDFVADSSAPNKQGQAEATGRVHIGDLLESINGFPISGFTTEEVKRHIQLIARPFFIAFRRCPTIEESSSGAKIPVSLLSPRKDASDSDGEALFDPLVSLFLPGEMCYANVETSMLKFSLAHDGSCLAHYISGKFYITNYRCIFTRLLSPGEIDWQVPVLSISSVDGMDAGLAMSNPSALDQAQAALGFSVHDTYCVVIRCKDAQVARLSFSNYSEYSKLYKCLTVLAFPASLLDAFCFTYSPTIPPSEVAPFDLRREYERIGLLDYPDRLRCIDQSPRYELCETYPQHLIVPTEMSDLKIKAAAAFRSHGRLPIVSWVHRANGATISRSSQPLVGLKSNRSAEDELLVRLICCSGNLNSFGRYLIMDARSQLAAVGNKAMGKGTEIPSNYRGAKLMFMNIDNIHTIRQSLQALTSVFEPRKGMSEESSSTSFYGKIESSGWLRHVRLVLKASCELAHSVHTGVSVLTHCSDGWDRTAQMVALAELMLDPYYRTLRGFQCLIEKEWCSFGHQFAARCGHARSDANNDQRSPVFLLWLDCVWQFLRQFPSECEFNENLLLALADHVYSCKYGTFMFDCERQRKEFFSKHRVYSIWSDINSYTERFINPLYTPTPALPILSPSTLSKNIKLWKGYFCRWDPTFIPPVPAMQYY</sequence>
<name>A0A8K1FF31_PYTOL</name>